<evidence type="ECO:0000313" key="8">
    <source>
        <dbReference type="EMBL" id="MDU8886119.1"/>
    </source>
</evidence>
<keyword evidence="4 7" id="KW-0418">Kinase</keyword>
<dbReference type="InterPro" id="IPR027417">
    <property type="entry name" value="P-loop_NTPase"/>
</dbReference>
<dbReference type="EMBL" id="JAWHTF010000003">
    <property type="protein sequence ID" value="MDU8886119.1"/>
    <property type="molecule type" value="Genomic_DNA"/>
</dbReference>
<dbReference type="PRINTS" id="PR01100">
    <property type="entry name" value="SHIKIMTKNASE"/>
</dbReference>
<evidence type="ECO:0000256" key="4">
    <source>
        <dbReference type="ARBA" id="ARBA00022777"/>
    </source>
</evidence>
<name>A0ABU3U6U2_9FLAO</name>
<keyword evidence="9" id="KW-1185">Reference proteome</keyword>
<feature type="binding site" evidence="7">
    <location>
        <begin position="10"/>
        <end position="15"/>
    </location>
    <ligand>
        <name>ATP</name>
        <dbReference type="ChEBI" id="CHEBI:30616"/>
    </ligand>
</feature>
<comment type="similarity">
    <text evidence="7">Belongs to the shikimate kinase family.</text>
</comment>
<evidence type="ECO:0000256" key="7">
    <source>
        <dbReference type="HAMAP-Rule" id="MF_00109"/>
    </source>
</evidence>
<evidence type="ECO:0000256" key="6">
    <source>
        <dbReference type="ARBA" id="ARBA00023141"/>
    </source>
</evidence>
<feature type="binding site" evidence="7">
    <location>
        <position position="32"/>
    </location>
    <ligand>
        <name>substrate</name>
    </ligand>
</feature>
<keyword evidence="7" id="KW-0479">Metal-binding</keyword>
<protein>
    <recommendedName>
        <fullName evidence="7">Shikimate kinase</fullName>
        <shortName evidence="7">SK</shortName>
        <ecNumber evidence="7">2.7.1.71</ecNumber>
    </recommendedName>
</protein>
<keyword evidence="3 7" id="KW-0547">Nucleotide-binding</keyword>
<dbReference type="CDD" id="cd00464">
    <property type="entry name" value="SK"/>
    <property type="match status" value="1"/>
</dbReference>
<dbReference type="Proteomes" id="UP001268651">
    <property type="component" value="Unassembled WGS sequence"/>
</dbReference>
<proteinExistence type="inferred from homology"/>
<keyword evidence="5 7" id="KW-0067">ATP-binding</keyword>
<dbReference type="RefSeq" id="WP_316662068.1">
    <property type="nucleotide sequence ID" value="NZ_JAWHTF010000003.1"/>
</dbReference>
<feature type="binding site" evidence="7">
    <location>
        <position position="56"/>
    </location>
    <ligand>
        <name>substrate</name>
    </ligand>
</feature>
<evidence type="ECO:0000256" key="5">
    <source>
        <dbReference type="ARBA" id="ARBA00022840"/>
    </source>
</evidence>
<comment type="function">
    <text evidence="7">Catalyzes the specific phosphorylation of the 3-hydroxyl group of shikimic acid using ATP as a cosubstrate.</text>
</comment>
<evidence type="ECO:0000256" key="1">
    <source>
        <dbReference type="ARBA" id="ARBA00022605"/>
    </source>
</evidence>
<comment type="subunit">
    <text evidence="7">Monomer.</text>
</comment>
<evidence type="ECO:0000256" key="2">
    <source>
        <dbReference type="ARBA" id="ARBA00022679"/>
    </source>
</evidence>
<comment type="catalytic activity">
    <reaction evidence="7">
        <text>shikimate + ATP = 3-phosphoshikimate + ADP + H(+)</text>
        <dbReference type="Rhea" id="RHEA:13121"/>
        <dbReference type="ChEBI" id="CHEBI:15378"/>
        <dbReference type="ChEBI" id="CHEBI:30616"/>
        <dbReference type="ChEBI" id="CHEBI:36208"/>
        <dbReference type="ChEBI" id="CHEBI:145989"/>
        <dbReference type="ChEBI" id="CHEBI:456216"/>
        <dbReference type="EC" id="2.7.1.71"/>
    </reaction>
</comment>
<evidence type="ECO:0000313" key="9">
    <source>
        <dbReference type="Proteomes" id="UP001268651"/>
    </source>
</evidence>
<sequence length="173" mass="19967">MVVILLGYMTSGKSTIGKVLAQKLDYVFLDLDTYIEKREAMNVANIFKTKGEIYFRKLESIYLQEIISSYQNTVLALGGGTPCYANNMEVILKLKKVTSIYLKVSLHELVDRLEKEKHQRPLVSHLKTKNEILEFVGKHLFERSNYYNQANLVIDTDDKSVDEIIEDIIIQLF</sequence>
<gene>
    <name evidence="7" type="primary">aroK</name>
    <name evidence="8" type="ORF">RXV94_08110</name>
</gene>
<feature type="binding site" evidence="7">
    <location>
        <position position="79"/>
    </location>
    <ligand>
        <name>substrate</name>
    </ligand>
</feature>
<feature type="binding site" evidence="7">
    <location>
        <position position="143"/>
    </location>
    <ligand>
        <name>substrate</name>
    </ligand>
</feature>
<comment type="caution">
    <text evidence="7">Lacks conserved residue(s) required for the propagation of feature annotation.</text>
</comment>
<keyword evidence="2 7" id="KW-0808">Transferase</keyword>
<dbReference type="EC" id="2.7.1.71" evidence="7"/>
<organism evidence="8 9">
    <name type="scientific">Gilvirhabdus luticola</name>
    <dbReference type="NCBI Taxonomy" id="3079858"/>
    <lineage>
        <taxon>Bacteria</taxon>
        <taxon>Pseudomonadati</taxon>
        <taxon>Bacteroidota</taxon>
        <taxon>Flavobacteriia</taxon>
        <taxon>Flavobacteriales</taxon>
        <taxon>Flavobacteriaceae</taxon>
        <taxon>Gilvirhabdus</taxon>
    </lineage>
</organism>
<dbReference type="SUPFAM" id="SSF52540">
    <property type="entry name" value="P-loop containing nucleoside triphosphate hydrolases"/>
    <property type="match status" value="1"/>
</dbReference>
<dbReference type="PANTHER" id="PTHR21087">
    <property type="entry name" value="SHIKIMATE KINASE"/>
    <property type="match status" value="1"/>
</dbReference>
<feature type="binding site" evidence="7">
    <location>
        <position position="120"/>
    </location>
    <ligand>
        <name>ATP</name>
        <dbReference type="ChEBI" id="CHEBI:30616"/>
    </ligand>
</feature>
<dbReference type="Gene3D" id="3.40.50.300">
    <property type="entry name" value="P-loop containing nucleotide triphosphate hydrolases"/>
    <property type="match status" value="1"/>
</dbReference>
<keyword evidence="7" id="KW-0460">Magnesium</keyword>
<comment type="subcellular location">
    <subcellularLocation>
        <location evidence="7">Cytoplasm</location>
    </subcellularLocation>
</comment>
<comment type="caution">
    <text evidence="8">The sequence shown here is derived from an EMBL/GenBank/DDBJ whole genome shotgun (WGS) entry which is preliminary data.</text>
</comment>
<dbReference type="PANTHER" id="PTHR21087:SF16">
    <property type="entry name" value="SHIKIMATE KINASE 1, CHLOROPLASTIC"/>
    <property type="match status" value="1"/>
</dbReference>
<feature type="binding site" evidence="7">
    <location>
        <position position="14"/>
    </location>
    <ligand>
        <name>Mg(2+)</name>
        <dbReference type="ChEBI" id="CHEBI:18420"/>
    </ligand>
</feature>
<dbReference type="GO" id="GO:0004765">
    <property type="term" value="F:shikimate kinase activity"/>
    <property type="evidence" value="ECO:0007669"/>
    <property type="project" value="UniProtKB-EC"/>
</dbReference>
<keyword evidence="7" id="KW-0963">Cytoplasm</keyword>
<keyword evidence="1 7" id="KW-0028">Amino-acid biosynthesis</keyword>
<comment type="pathway">
    <text evidence="7">Metabolic intermediate biosynthesis; chorismate biosynthesis; chorismate from D-erythrose 4-phosphate and phosphoenolpyruvate: step 5/7.</text>
</comment>
<dbReference type="Pfam" id="PF01202">
    <property type="entry name" value="SKI"/>
    <property type="match status" value="1"/>
</dbReference>
<keyword evidence="6 7" id="KW-0057">Aromatic amino acid biosynthesis</keyword>
<reference evidence="8 9" key="1">
    <citation type="submission" date="2023-10" db="EMBL/GenBank/DDBJ databases">
        <title>Marimonas sp. nov. isolated from tidal mud flat.</title>
        <authorList>
            <person name="Jaincy N.J."/>
            <person name="Srinivasan S."/>
            <person name="Lee S.-S."/>
        </authorList>
    </citation>
    <scope>NUCLEOTIDE SEQUENCE [LARGE SCALE GENOMIC DNA]</scope>
    <source>
        <strain evidence="8 9">MJ-SS3</strain>
    </source>
</reference>
<comment type="cofactor">
    <cofactor evidence="7">
        <name>Mg(2+)</name>
        <dbReference type="ChEBI" id="CHEBI:18420"/>
    </cofactor>
    <text evidence="7">Binds 1 Mg(2+) ion per subunit.</text>
</comment>
<dbReference type="InterPro" id="IPR000623">
    <property type="entry name" value="Shikimate_kinase/TSH1"/>
</dbReference>
<accession>A0ABU3U6U2</accession>
<dbReference type="InterPro" id="IPR031322">
    <property type="entry name" value="Shikimate/glucono_kinase"/>
</dbReference>
<dbReference type="HAMAP" id="MF_00109">
    <property type="entry name" value="Shikimate_kinase"/>
    <property type="match status" value="1"/>
</dbReference>
<evidence type="ECO:0000256" key="3">
    <source>
        <dbReference type="ARBA" id="ARBA00022741"/>
    </source>
</evidence>